<name>A0A8H3FFV6_9LECA</name>
<keyword evidence="8" id="KW-0010">Activator</keyword>
<feature type="compositionally biased region" description="Basic and acidic residues" evidence="9">
    <location>
        <begin position="59"/>
        <end position="70"/>
    </location>
</feature>
<evidence type="ECO:0000256" key="8">
    <source>
        <dbReference type="RuleBase" id="RU364140"/>
    </source>
</evidence>
<organism evidence="10 11">
    <name type="scientific">Gomphillus americanus</name>
    <dbReference type="NCBI Taxonomy" id="1940652"/>
    <lineage>
        <taxon>Eukaryota</taxon>
        <taxon>Fungi</taxon>
        <taxon>Dikarya</taxon>
        <taxon>Ascomycota</taxon>
        <taxon>Pezizomycotina</taxon>
        <taxon>Lecanoromycetes</taxon>
        <taxon>OSLEUM clade</taxon>
        <taxon>Ostropomycetidae</taxon>
        <taxon>Ostropales</taxon>
        <taxon>Graphidaceae</taxon>
        <taxon>Gomphilloideae</taxon>
        <taxon>Gomphillus</taxon>
    </lineage>
</organism>
<keyword evidence="11" id="KW-1185">Reference proteome</keyword>
<keyword evidence="6 8" id="KW-0539">Nucleus</keyword>
<dbReference type="EMBL" id="CAJPDQ010000018">
    <property type="protein sequence ID" value="CAF9922739.1"/>
    <property type="molecule type" value="Genomic_DNA"/>
</dbReference>
<dbReference type="GO" id="GO:0006357">
    <property type="term" value="P:regulation of transcription by RNA polymerase II"/>
    <property type="evidence" value="ECO:0007669"/>
    <property type="project" value="InterPro"/>
</dbReference>
<comment type="caution">
    <text evidence="10">The sequence shown here is derived from an EMBL/GenBank/DDBJ whole genome shotgun (WGS) entry which is preliminary data.</text>
</comment>
<dbReference type="Proteomes" id="UP000664169">
    <property type="component" value="Unassembled WGS sequence"/>
</dbReference>
<dbReference type="GO" id="GO:0016592">
    <property type="term" value="C:mediator complex"/>
    <property type="evidence" value="ECO:0007669"/>
    <property type="project" value="InterPro"/>
</dbReference>
<comment type="similarity">
    <text evidence="2 8">Belongs to the Mediator complex subunit 17 family.</text>
</comment>
<comment type="subcellular location">
    <subcellularLocation>
        <location evidence="1 8">Nucleus</location>
    </subcellularLocation>
</comment>
<sequence length="635" mass="70842">MIDNSSLVLRPWSREDKSKQELPFLIASLINQRGGFHNVTEKSLEEERRNGKHQPQDAGSDKDEDEKSKAEQMQANRAEILRYAQQAFTESGQALDLISLLLTRYSPTAESSVSPYIRQTLPMSTLGAEILESSSISEAKLTNDRLVSTGWKLQALNSATDSMLRSATKLEEEMQKEAKYWDQLLKVKEKGWAISRLPNQNHTLGVRFGFLESSPEFRSKSMAALRRDDNGNVNLDFASGFQSNKILQSRVVHNGITVATSQGESDRMDDDSLETSILKARNNVFDAELFSELLRESRDLGAQGIRSSKSRISIPLHDNVVLIIEMANRNTTYHSMDRSSQQFGRVPQLVLTILRILLCHSHSVRHKQRTAQPPVIGGKQRARSSPALLRPILAYLKHRNNQQNFSREMAKLSTILQNAGVTLEVQNPRQKLDLRKLLARTTPRHTKDFAFSLLTSLTGNLETVLPYNVSVSSTLGPILVSVPLQFDFAIHLRTHGVETEYKILLGSMALDSTRALYQESSFQERTRVMKLVASSIAACLVRTFAGCSNGRLQTTIGESSDLFIKLPGGEVRKIELNLDLDKLALLCAASDGIGSEGNMVLVRQWTADSSYDENSDNLSTAIEQVTANALQSTPW</sequence>
<evidence type="ECO:0000256" key="2">
    <source>
        <dbReference type="ARBA" id="ARBA00005635"/>
    </source>
</evidence>
<dbReference type="Pfam" id="PF10156">
    <property type="entry name" value="Med17"/>
    <property type="match status" value="1"/>
</dbReference>
<feature type="region of interest" description="Disordered" evidence="9">
    <location>
        <begin position="41"/>
        <end position="72"/>
    </location>
</feature>
<dbReference type="GO" id="GO:0003712">
    <property type="term" value="F:transcription coregulator activity"/>
    <property type="evidence" value="ECO:0007669"/>
    <property type="project" value="InterPro"/>
</dbReference>
<evidence type="ECO:0000256" key="4">
    <source>
        <dbReference type="ARBA" id="ARBA00023015"/>
    </source>
</evidence>
<dbReference type="OrthoDB" id="5319830at2759"/>
<evidence type="ECO:0000313" key="10">
    <source>
        <dbReference type="EMBL" id="CAF9922739.1"/>
    </source>
</evidence>
<proteinExistence type="inferred from homology"/>
<dbReference type="PANTHER" id="PTHR13114:SF7">
    <property type="entry name" value="MEDIATOR OF RNA POLYMERASE II TRANSCRIPTION SUBUNIT 17"/>
    <property type="match status" value="1"/>
</dbReference>
<evidence type="ECO:0000256" key="6">
    <source>
        <dbReference type="ARBA" id="ARBA00023242"/>
    </source>
</evidence>
<gene>
    <name evidence="8" type="primary">MED17</name>
    <name evidence="10" type="ORF">GOMPHAMPRED_002658</name>
</gene>
<evidence type="ECO:0000256" key="1">
    <source>
        <dbReference type="ARBA" id="ARBA00004123"/>
    </source>
</evidence>
<comment type="subunit">
    <text evidence="8">Component of the Mediator complex.</text>
</comment>
<dbReference type="Gene3D" id="6.10.250.2620">
    <property type="match status" value="1"/>
</dbReference>
<dbReference type="InterPro" id="IPR019313">
    <property type="entry name" value="Mediator_Med17"/>
</dbReference>
<evidence type="ECO:0000256" key="5">
    <source>
        <dbReference type="ARBA" id="ARBA00023163"/>
    </source>
</evidence>
<keyword evidence="5 8" id="KW-0804">Transcription</keyword>
<dbReference type="GO" id="GO:0070847">
    <property type="term" value="C:core mediator complex"/>
    <property type="evidence" value="ECO:0007669"/>
    <property type="project" value="TreeGrafter"/>
</dbReference>
<dbReference type="AlphaFoldDB" id="A0A8H3FFV6"/>
<reference evidence="10" key="1">
    <citation type="submission" date="2021-03" db="EMBL/GenBank/DDBJ databases">
        <authorList>
            <person name="Tagirdzhanova G."/>
        </authorList>
    </citation>
    <scope>NUCLEOTIDE SEQUENCE</scope>
</reference>
<evidence type="ECO:0000256" key="3">
    <source>
        <dbReference type="ARBA" id="ARBA00019610"/>
    </source>
</evidence>
<keyword evidence="4 8" id="KW-0805">Transcription regulation</keyword>
<evidence type="ECO:0000256" key="7">
    <source>
        <dbReference type="ARBA" id="ARBA00032014"/>
    </source>
</evidence>
<accession>A0A8H3FFV6</accession>
<evidence type="ECO:0000256" key="9">
    <source>
        <dbReference type="SAM" id="MobiDB-lite"/>
    </source>
</evidence>
<evidence type="ECO:0000313" key="11">
    <source>
        <dbReference type="Proteomes" id="UP000664169"/>
    </source>
</evidence>
<dbReference type="PANTHER" id="PTHR13114">
    <property type="entry name" value="MEDIATOR OF RNA POLYMERASE II TRANSCRIPTION SUBUNIT 17"/>
    <property type="match status" value="1"/>
</dbReference>
<comment type="function">
    <text evidence="8">Component of the Mediator complex, a coactivator involved in the regulated transcription of nearly all RNA polymerase II-dependent genes. Mediator functions as a bridge to convey information from gene-specific regulatory proteins to the basal RNA polymerase II transcription machinery. Mediator is recruited to promoters by direct interactions with regulatory proteins and serves as a scaffold for the assembly of a functional preinitiation complex with RNA polymerase II and the general transcription factors.</text>
</comment>
<protein>
    <recommendedName>
        <fullName evidence="3 8">Mediator of RNA polymerase II transcription subunit 17</fullName>
    </recommendedName>
    <alternativeName>
        <fullName evidence="7 8">Mediator complex subunit 17</fullName>
    </alternativeName>
</protein>